<feature type="compositionally biased region" description="Polar residues" evidence="1">
    <location>
        <begin position="372"/>
        <end position="382"/>
    </location>
</feature>
<evidence type="ECO:0000256" key="1">
    <source>
        <dbReference type="SAM" id="MobiDB-lite"/>
    </source>
</evidence>
<feature type="compositionally biased region" description="Polar residues" evidence="1">
    <location>
        <begin position="44"/>
        <end position="60"/>
    </location>
</feature>
<sequence length="559" mass="62529">MDDREKESDIEVLDTAPKSPPTPPVTDERDNDPPDIASLGEKLFQTSIDLQESTSATPRTPYTYPEAILQQTDNANRYYFQFQSFQRQFIQEDQDSLNKSMRWSSKSKIQQTSKKIIEDWLISEQKGRTIETENEVKKVSPANTLFSWSSGDSYIQERRRQIEERKRKSKHAAAAANGTTTKTVNEKKPENDKELTSKTVKKKAAPKESIASKLNRTIEAESNKFIHARIQKIKAHHNEQISKKIHERKRKDHENHLMRLKLKEEEYEKGLLLNANSKQGGGFFGTIFGFNNTPSGSKKEIPEGSEIIGTSSITEKTNSRPSTPVDLAFETSTPMSTSSTTSTATSTVPESKVSSGSISKNKRFSFLPKGTMWNSDGNQNSKRGNEPAQAVESFDDTVFDQEVEHEEHQARISESIRKSHTNSPTIGSGVLTPTVLTPTRKGFDIGGSNTGAPIVNQEVKFIANSNNDYTNGNSNDNDDDDDDDFSDFTSSVPSPVPQSTSQMPSVAPSNNRFMAVHTTNINRDLLDLFGNDHQQQHQQQQQTAHQAQKNAQVEDLLSL</sequence>
<name>A0A9P0QSI3_9ASCO</name>
<feature type="compositionally biased region" description="Basic and acidic residues" evidence="1">
    <location>
        <begin position="405"/>
        <end position="417"/>
    </location>
</feature>
<feature type="region of interest" description="Disordered" evidence="1">
    <location>
        <begin position="405"/>
        <end position="433"/>
    </location>
</feature>
<gene>
    <name evidence="2" type="ORF">CLIB1423_14S02718</name>
</gene>
<feature type="region of interest" description="Disordered" evidence="1">
    <location>
        <begin position="1"/>
        <end position="62"/>
    </location>
</feature>
<feature type="compositionally biased region" description="Low complexity" evidence="1">
    <location>
        <begin position="331"/>
        <end position="347"/>
    </location>
</feature>
<comment type="caution">
    <text evidence="2">The sequence shown here is derived from an EMBL/GenBank/DDBJ whole genome shotgun (WGS) entry which is preliminary data.</text>
</comment>
<feature type="compositionally biased region" description="Basic and acidic residues" evidence="1">
    <location>
        <begin position="184"/>
        <end position="196"/>
    </location>
</feature>
<feature type="region of interest" description="Disordered" evidence="1">
    <location>
        <begin position="465"/>
        <end position="508"/>
    </location>
</feature>
<feature type="compositionally biased region" description="Polar residues" evidence="1">
    <location>
        <begin position="348"/>
        <end position="359"/>
    </location>
</feature>
<feature type="compositionally biased region" description="Low complexity" evidence="1">
    <location>
        <begin position="465"/>
        <end position="475"/>
    </location>
</feature>
<feature type="region of interest" description="Disordered" evidence="1">
    <location>
        <begin position="309"/>
        <end position="389"/>
    </location>
</feature>
<protein>
    <submittedName>
        <fullName evidence="2">Uncharacterized protein</fullName>
    </submittedName>
</protein>
<evidence type="ECO:0000313" key="2">
    <source>
        <dbReference type="EMBL" id="CAH2354127.1"/>
    </source>
</evidence>
<feature type="region of interest" description="Disordered" evidence="1">
    <location>
        <begin position="162"/>
        <end position="204"/>
    </location>
</feature>
<organism evidence="2 3">
    <name type="scientific">[Candida] railenensis</name>
    <dbReference type="NCBI Taxonomy" id="45579"/>
    <lineage>
        <taxon>Eukaryota</taxon>
        <taxon>Fungi</taxon>
        <taxon>Dikarya</taxon>
        <taxon>Ascomycota</taxon>
        <taxon>Saccharomycotina</taxon>
        <taxon>Pichiomycetes</taxon>
        <taxon>Debaryomycetaceae</taxon>
        <taxon>Kurtzmaniella</taxon>
    </lineage>
</organism>
<proteinExistence type="predicted"/>
<keyword evidence="3" id="KW-1185">Reference proteome</keyword>
<dbReference type="Proteomes" id="UP000837801">
    <property type="component" value="Unassembled WGS sequence"/>
</dbReference>
<reference evidence="2" key="1">
    <citation type="submission" date="2022-03" db="EMBL/GenBank/DDBJ databases">
        <authorList>
            <person name="Legras J.-L."/>
            <person name="Devillers H."/>
            <person name="Grondin C."/>
        </authorList>
    </citation>
    <scope>NUCLEOTIDE SEQUENCE</scope>
    <source>
        <strain evidence="2">CLIB 1423</strain>
    </source>
</reference>
<accession>A0A9P0QSI3</accession>
<dbReference type="EMBL" id="CAKXYY010000014">
    <property type="protein sequence ID" value="CAH2354127.1"/>
    <property type="molecule type" value="Genomic_DNA"/>
</dbReference>
<feature type="compositionally biased region" description="Low complexity" evidence="1">
    <location>
        <begin position="487"/>
        <end position="506"/>
    </location>
</feature>
<dbReference type="OrthoDB" id="4095869at2759"/>
<feature type="compositionally biased region" description="Polar residues" evidence="1">
    <location>
        <begin position="309"/>
        <end position="322"/>
    </location>
</feature>
<evidence type="ECO:0000313" key="3">
    <source>
        <dbReference type="Proteomes" id="UP000837801"/>
    </source>
</evidence>
<dbReference type="AlphaFoldDB" id="A0A9P0QSI3"/>
<feature type="compositionally biased region" description="Acidic residues" evidence="1">
    <location>
        <begin position="476"/>
        <end position="486"/>
    </location>
</feature>